<feature type="chain" id="PRO_5040263025" description="BPTI/Kunitz inhibitor domain-containing protein" evidence="1">
    <location>
        <begin position="22"/>
        <end position="101"/>
    </location>
</feature>
<sequence length="101" mass="11770">MMKIITFSLFIILAVFNAVSAITFFSEDDCTKDVQQPFVHCRARIPVWHWDHRLQRCVLSLFGGCAATNNNFYSQEDCFVIAGPICGGHRKYKPYYYFLLY</sequence>
<keyword evidence="1" id="KW-0732">Signal</keyword>
<name>A0A9P0GCV4_9CUCU</name>
<evidence type="ECO:0000259" key="2">
    <source>
        <dbReference type="PROSITE" id="PS50279"/>
    </source>
</evidence>
<dbReference type="EMBL" id="OV651830">
    <property type="protein sequence ID" value="CAH1104857.1"/>
    <property type="molecule type" value="Genomic_DNA"/>
</dbReference>
<dbReference type="Proteomes" id="UP001153636">
    <property type="component" value="Chromosome 18"/>
</dbReference>
<evidence type="ECO:0000313" key="3">
    <source>
        <dbReference type="EMBL" id="CAH1104857.1"/>
    </source>
</evidence>
<dbReference type="InterPro" id="IPR002223">
    <property type="entry name" value="Kunitz_BPTI"/>
</dbReference>
<dbReference type="AlphaFoldDB" id="A0A9P0GCV4"/>
<accession>A0A9P0GCV4</accession>
<dbReference type="PROSITE" id="PS50279">
    <property type="entry name" value="BPTI_KUNITZ_2"/>
    <property type="match status" value="1"/>
</dbReference>
<feature type="domain" description="BPTI/Kunitz inhibitor" evidence="2">
    <location>
        <begin position="30"/>
        <end position="82"/>
    </location>
</feature>
<evidence type="ECO:0000313" key="4">
    <source>
        <dbReference type="Proteomes" id="UP001153636"/>
    </source>
</evidence>
<proteinExistence type="predicted"/>
<reference evidence="3" key="1">
    <citation type="submission" date="2022-01" db="EMBL/GenBank/DDBJ databases">
        <authorList>
            <person name="King R."/>
        </authorList>
    </citation>
    <scope>NUCLEOTIDE SEQUENCE</scope>
</reference>
<keyword evidence="4" id="KW-1185">Reference proteome</keyword>
<dbReference type="Pfam" id="PF00014">
    <property type="entry name" value="Kunitz_BPTI"/>
    <property type="match status" value="1"/>
</dbReference>
<dbReference type="Gene3D" id="4.10.410.10">
    <property type="entry name" value="Pancreatic trypsin inhibitor Kunitz domain"/>
    <property type="match status" value="1"/>
</dbReference>
<dbReference type="OrthoDB" id="6775666at2759"/>
<organism evidence="3 4">
    <name type="scientific">Psylliodes chrysocephalus</name>
    <dbReference type="NCBI Taxonomy" id="3402493"/>
    <lineage>
        <taxon>Eukaryota</taxon>
        <taxon>Metazoa</taxon>
        <taxon>Ecdysozoa</taxon>
        <taxon>Arthropoda</taxon>
        <taxon>Hexapoda</taxon>
        <taxon>Insecta</taxon>
        <taxon>Pterygota</taxon>
        <taxon>Neoptera</taxon>
        <taxon>Endopterygota</taxon>
        <taxon>Coleoptera</taxon>
        <taxon>Polyphaga</taxon>
        <taxon>Cucujiformia</taxon>
        <taxon>Chrysomeloidea</taxon>
        <taxon>Chrysomelidae</taxon>
        <taxon>Galerucinae</taxon>
        <taxon>Alticini</taxon>
        <taxon>Psylliodes</taxon>
    </lineage>
</organism>
<dbReference type="SUPFAM" id="SSF57362">
    <property type="entry name" value="BPTI-like"/>
    <property type="match status" value="1"/>
</dbReference>
<dbReference type="SMART" id="SM00131">
    <property type="entry name" value="KU"/>
    <property type="match status" value="1"/>
</dbReference>
<feature type="signal peptide" evidence="1">
    <location>
        <begin position="1"/>
        <end position="21"/>
    </location>
</feature>
<dbReference type="InterPro" id="IPR036880">
    <property type="entry name" value="Kunitz_BPTI_sf"/>
</dbReference>
<protein>
    <recommendedName>
        <fullName evidence="2">BPTI/Kunitz inhibitor domain-containing protein</fullName>
    </recommendedName>
</protein>
<evidence type="ECO:0000256" key="1">
    <source>
        <dbReference type="SAM" id="SignalP"/>
    </source>
</evidence>
<dbReference type="GO" id="GO:0004867">
    <property type="term" value="F:serine-type endopeptidase inhibitor activity"/>
    <property type="evidence" value="ECO:0007669"/>
    <property type="project" value="InterPro"/>
</dbReference>
<gene>
    <name evidence="3" type="ORF">PSYICH_LOCUS5686</name>
</gene>